<gene>
    <name evidence="1" type="ORF">CFOL_v3_13711</name>
</gene>
<proteinExistence type="predicted"/>
<keyword evidence="2" id="KW-1185">Reference proteome</keyword>
<reference evidence="2" key="1">
    <citation type="submission" date="2016-04" db="EMBL/GenBank/DDBJ databases">
        <title>Cephalotus genome sequencing.</title>
        <authorList>
            <person name="Fukushima K."/>
            <person name="Hasebe M."/>
            <person name="Fang X."/>
        </authorList>
    </citation>
    <scope>NUCLEOTIDE SEQUENCE [LARGE SCALE GENOMIC DNA]</scope>
    <source>
        <strain evidence="2">cv. St1</strain>
    </source>
</reference>
<name>A0A1Q3BR74_CEPFO</name>
<dbReference type="OrthoDB" id="1645289at2759"/>
<evidence type="ECO:0000313" key="1">
    <source>
        <dbReference type="EMBL" id="GAV70213.1"/>
    </source>
</evidence>
<feature type="non-terminal residue" evidence="1">
    <location>
        <position position="1"/>
    </location>
</feature>
<evidence type="ECO:0000313" key="2">
    <source>
        <dbReference type="Proteomes" id="UP000187406"/>
    </source>
</evidence>
<comment type="caution">
    <text evidence="1">The sequence shown here is derived from an EMBL/GenBank/DDBJ whole genome shotgun (WGS) entry which is preliminary data.</text>
</comment>
<dbReference type="SUPFAM" id="SSF56672">
    <property type="entry name" value="DNA/RNA polymerases"/>
    <property type="match status" value="1"/>
</dbReference>
<dbReference type="InterPro" id="IPR043502">
    <property type="entry name" value="DNA/RNA_pol_sf"/>
</dbReference>
<dbReference type="PANTHER" id="PTHR11439:SF484">
    <property type="entry name" value="REVERSE TRANSCRIPTASE TY1_COPIA-TYPE DOMAIN-CONTAINING PROTEIN"/>
    <property type="match status" value="1"/>
</dbReference>
<dbReference type="AlphaFoldDB" id="A0A1Q3BR74"/>
<dbReference type="STRING" id="3775.A0A1Q3BR74"/>
<evidence type="ECO:0008006" key="3">
    <source>
        <dbReference type="Google" id="ProtNLM"/>
    </source>
</evidence>
<organism evidence="1 2">
    <name type="scientific">Cephalotus follicularis</name>
    <name type="common">Albany pitcher plant</name>
    <dbReference type="NCBI Taxonomy" id="3775"/>
    <lineage>
        <taxon>Eukaryota</taxon>
        <taxon>Viridiplantae</taxon>
        <taxon>Streptophyta</taxon>
        <taxon>Embryophyta</taxon>
        <taxon>Tracheophyta</taxon>
        <taxon>Spermatophyta</taxon>
        <taxon>Magnoliopsida</taxon>
        <taxon>eudicotyledons</taxon>
        <taxon>Gunneridae</taxon>
        <taxon>Pentapetalae</taxon>
        <taxon>rosids</taxon>
        <taxon>fabids</taxon>
        <taxon>Oxalidales</taxon>
        <taxon>Cephalotaceae</taxon>
        <taxon>Cephalotus</taxon>
    </lineage>
</organism>
<accession>A0A1Q3BR74</accession>
<dbReference type="InParanoid" id="A0A1Q3BR74"/>
<dbReference type="CDD" id="cd09272">
    <property type="entry name" value="RNase_HI_RT_Ty1"/>
    <property type="match status" value="1"/>
</dbReference>
<sequence>IEVAKSPKSIFISQHKYVINLLTETGMLGAKPSDSPMDTNVKLYLDEGGNVLSDTKSYHRLVGKLNYLGVTRPDIGFFVSVVSQFMSSPRSTNMDAVMRILQYLKKAFGKGVLFQNHGHTDVEGYFDADWAGSPSNKKSTSGYCVFVGGNSIAWKSKKQDVVARSNVEA</sequence>
<dbReference type="Proteomes" id="UP000187406">
    <property type="component" value="Unassembled WGS sequence"/>
</dbReference>
<dbReference type="PANTHER" id="PTHR11439">
    <property type="entry name" value="GAG-POL-RELATED RETROTRANSPOSON"/>
    <property type="match status" value="1"/>
</dbReference>
<protein>
    <recommendedName>
        <fullName evidence="3">RVT_2 domain-containing protein</fullName>
    </recommendedName>
</protein>
<dbReference type="EMBL" id="BDDD01000792">
    <property type="protein sequence ID" value="GAV70213.1"/>
    <property type="molecule type" value="Genomic_DNA"/>
</dbReference>